<gene>
    <name evidence="2" type="ORF">BQ2448_5793</name>
</gene>
<sequence>MSSRATSLALYRSLLRVALRMPDHHRTNLVVFRARSEFDSSRTLVEGSQEQSERWMDAEIYRDNIEYQADHLNRLARTSTLVSIDLRKSSRSLVSEGGTPHDAHTSSKPSHHHPTTSTTQTSSRPRRKFVAAIEAREKNAEGRQRSQANSSRFMSGLEPSWITKKVSES</sequence>
<dbReference type="Proteomes" id="UP000198372">
    <property type="component" value="Unassembled WGS sequence"/>
</dbReference>
<evidence type="ECO:0000313" key="3">
    <source>
        <dbReference type="Proteomes" id="UP000198372"/>
    </source>
</evidence>
<dbReference type="OrthoDB" id="2533168at2759"/>
<organism evidence="2 3">
    <name type="scientific">Microbotryum intermedium</name>
    <dbReference type="NCBI Taxonomy" id="269621"/>
    <lineage>
        <taxon>Eukaryota</taxon>
        <taxon>Fungi</taxon>
        <taxon>Dikarya</taxon>
        <taxon>Basidiomycota</taxon>
        <taxon>Pucciniomycotina</taxon>
        <taxon>Microbotryomycetes</taxon>
        <taxon>Microbotryales</taxon>
        <taxon>Microbotryaceae</taxon>
        <taxon>Microbotryum</taxon>
    </lineage>
</organism>
<protein>
    <submittedName>
        <fullName evidence="2">BQ2448_5793 protein</fullName>
    </submittedName>
</protein>
<keyword evidence="3" id="KW-1185">Reference proteome</keyword>
<evidence type="ECO:0000256" key="1">
    <source>
        <dbReference type="SAM" id="MobiDB-lite"/>
    </source>
</evidence>
<reference evidence="3" key="1">
    <citation type="submission" date="2016-09" db="EMBL/GenBank/DDBJ databases">
        <authorList>
            <person name="Jeantristanb JTB J.-T."/>
            <person name="Ricardo R."/>
        </authorList>
    </citation>
    <scope>NUCLEOTIDE SEQUENCE [LARGE SCALE GENOMIC DNA]</scope>
</reference>
<dbReference type="AlphaFoldDB" id="A0A238F284"/>
<name>A0A238F284_9BASI</name>
<proteinExistence type="predicted"/>
<dbReference type="EMBL" id="FMSP01000001">
    <property type="protein sequence ID" value="SCV67147.1"/>
    <property type="molecule type" value="Genomic_DNA"/>
</dbReference>
<feature type="region of interest" description="Disordered" evidence="1">
    <location>
        <begin position="88"/>
        <end position="169"/>
    </location>
</feature>
<feature type="compositionally biased region" description="Basic and acidic residues" evidence="1">
    <location>
        <begin position="134"/>
        <end position="144"/>
    </location>
</feature>
<evidence type="ECO:0000313" key="2">
    <source>
        <dbReference type="EMBL" id="SCV67147.1"/>
    </source>
</evidence>
<accession>A0A238F284</accession>